<organism evidence="6 7">
    <name type="scientific">Chaetoceros tenuissimus</name>
    <dbReference type="NCBI Taxonomy" id="426638"/>
    <lineage>
        <taxon>Eukaryota</taxon>
        <taxon>Sar</taxon>
        <taxon>Stramenopiles</taxon>
        <taxon>Ochrophyta</taxon>
        <taxon>Bacillariophyta</taxon>
        <taxon>Coscinodiscophyceae</taxon>
        <taxon>Chaetocerotophycidae</taxon>
        <taxon>Chaetocerotales</taxon>
        <taxon>Chaetocerotaceae</taxon>
        <taxon>Chaetoceros</taxon>
    </lineage>
</organism>
<comment type="caution">
    <text evidence="6">The sequence shown here is derived from an EMBL/GenBank/DDBJ whole genome shotgun (WGS) entry which is preliminary data.</text>
</comment>
<dbReference type="SUPFAM" id="SSF144232">
    <property type="entry name" value="HIT/MYND zinc finger-like"/>
    <property type="match status" value="1"/>
</dbReference>
<evidence type="ECO:0000256" key="1">
    <source>
        <dbReference type="ARBA" id="ARBA00022723"/>
    </source>
</evidence>
<dbReference type="PROSITE" id="PS50865">
    <property type="entry name" value="ZF_MYND_2"/>
    <property type="match status" value="1"/>
</dbReference>
<dbReference type="Proteomes" id="UP001054902">
    <property type="component" value="Unassembled WGS sequence"/>
</dbReference>
<keyword evidence="7" id="KW-1185">Reference proteome</keyword>
<proteinExistence type="predicted"/>
<evidence type="ECO:0000313" key="6">
    <source>
        <dbReference type="EMBL" id="GFH61972.1"/>
    </source>
</evidence>
<protein>
    <submittedName>
        <fullName evidence="6">Major facilitator superfamily transporter</fullName>
    </submittedName>
</protein>
<accession>A0AAD3DDI7</accession>
<evidence type="ECO:0000256" key="4">
    <source>
        <dbReference type="PROSITE-ProRule" id="PRU00134"/>
    </source>
</evidence>
<dbReference type="EMBL" id="BLLK01000075">
    <property type="protein sequence ID" value="GFH61972.1"/>
    <property type="molecule type" value="Genomic_DNA"/>
</dbReference>
<keyword evidence="3" id="KW-0862">Zinc</keyword>
<dbReference type="GO" id="GO:0008270">
    <property type="term" value="F:zinc ion binding"/>
    <property type="evidence" value="ECO:0007669"/>
    <property type="project" value="UniProtKB-KW"/>
</dbReference>
<keyword evidence="2 4" id="KW-0863">Zinc-finger</keyword>
<dbReference type="AlphaFoldDB" id="A0AAD3DDI7"/>
<dbReference type="InterPro" id="IPR002893">
    <property type="entry name" value="Znf_MYND"/>
</dbReference>
<evidence type="ECO:0000259" key="5">
    <source>
        <dbReference type="PROSITE" id="PS50865"/>
    </source>
</evidence>
<dbReference type="Pfam" id="PF01753">
    <property type="entry name" value="zf-MYND"/>
    <property type="match status" value="1"/>
</dbReference>
<keyword evidence="1" id="KW-0479">Metal-binding</keyword>
<feature type="domain" description="MYND-type" evidence="5">
    <location>
        <begin position="52"/>
        <end position="93"/>
    </location>
</feature>
<gene>
    <name evidence="6" type="ORF">CTEN210_18448</name>
</gene>
<dbReference type="Gene3D" id="6.10.140.2220">
    <property type="match status" value="1"/>
</dbReference>
<reference evidence="6 7" key="1">
    <citation type="journal article" date="2021" name="Sci. Rep.">
        <title>The genome of the diatom Chaetoceros tenuissimus carries an ancient integrated fragment of an extant virus.</title>
        <authorList>
            <person name="Hongo Y."/>
            <person name="Kimura K."/>
            <person name="Takaki Y."/>
            <person name="Yoshida Y."/>
            <person name="Baba S."/>
            <person name="Kobayashi G."/>
            <person name="Nagasaki K."/>
            <person name="Hano T."/>
            <person name="Tomaru Y."/>
        </authorList>
    </citation>
    <scope>NUCLEOTIDE SEQUENCE [LARGE SCALE GENOMIC DNA]</scope>
    <source>
        <strain evidence="6 7">NIES-3715</strain>
    </source>
</reference>
<sequence>MTDSVDLLAAKAAMLRIIEDTDILKMEEEEEAVGTCKEGLTSVPEEPDFPSCDSCGEEFAGKLFCSQCRSAFYCSKECQKKHWKAPNGHKGDCTKMEEICQTKAESFIRACEELFGVGVDGNEIHPFESFQKICSAVDGLGGNGPYIKAIELGLNEKLLQLFIIEIRVVKTFFQYGLYISIAGHIFYSLFCSKRCIGNETVTCIDGYRVKQYVRSNEKAFESWFTASLQVIKLFQTQGLDTFQRDDLDSFWKIKKATTSVVCIWTHVFTNRKAAKAILLGKSKEVDVAAKERAEWIIAHINVITNNFPSIELPDKRVVEFRTNVLIAVIQLRMEEFDIDVGDFLQLLEVKGEMKLVYECLAIPMAKGAIEKGADLDPNECKQIMLQFAMSSSEGERKES</sequence>
<name>A0AAD3DDI7_9STRA</name>
<evidence type="ECO:0000256" key="3">
    <source>
        <dbReference type="ARBA" id="ARBA00022833"/>
    </source>
</evidence>
<evidence type="ECO:0000313" key="7">
    <source>
        <dbReference type="Proteomes" id="UP001054902"/>
    </source>
</evidence>
<evidence type="ECO:0000256" key="2">
    <source>
        <dbReference type="ARBA" id="ARBA00022771"/>
    </source>
</evidence>